<evidence type="ECO:0000313" key="2">
    <source>
        <dbReference type="EMBL" id="MET3585881.1"/>
    </source>
</evidence>
<dbReference type="SUPFAM" id="SSF55729">
    <property type="entry name" value="Acyl-CoA N-acyltransferases (Nat)"/>
    <property type="match status" value="1"/>
</dbReference>
<dbReference type="InterPro" id="IPR016181">
    <property type="entry name" value="Acyl_CoA_acyltransferase"/>
</dbReference>
<dbReference type="Pfam" id="PF13480">
    <property type="entry name" value="Acetyltransf_6"/>
    <property type="match status" value="1"/>
</dbReference>
<reference evidence="2 3" key="1">
    <citation type="submission" date="2024-06" db="EMBL/GenBank/DDBJ databases">
        <title>Genomic Encyclopedia of Type Strains, Phase IV (KMG-IV): sequencing the most valuable type-strain genomes for metagenomic binning, comparative biology and taxonomic classification.</title>
        <authorList>
            <person name="Goeker M."/>
        </authorList>
    </citation>
    <scope>NUCLEOTIDE SEQUENCE [LARGE SCALE GENOMIC DNA]</scope>
    <source>
        <strain evidence="2 3">DSM 105042</strain>
    </source>
</reference>
<evidence type="ECO:0000259" key="1">
    <source>
        <dbReference type="Pfam" id="PF13480"/>
    </source>
</evidence>
<gene>
    <name evidence="2" type="ORF">ABID21_001996</name>
</gene>
<dbReference type="InterPro" id="IPR038740">
    <property type="entry name" value="BioF2-like_GNAT_dom"/>
</dbReference>
<proteinExistence type="predicted"/>
<comment type="caution">
    <text evidence="2">The sequence shown here is derived from an EMBL/GenBank/DDBJ whole genome shotgun (WGS) entry which is preliminary data.</text>
</comment>
<dbReference type="RefSeq" id="WP_247243992.1">
    <property type="nucleotide sequence ID" value="NZ_JALJRA010000007.1"/>
</dbReference>
<keyword evidence="3" id="KW-1185">Reference proteome</keyword>
<name>A0ABV2H5Q4_9HYPH</name>
<dbReference type="EMBL" id="JBEPLJ010000007">
    <property type="protein sequence ID" value="MET3585881.1"/>
    <property type="molecule type" value="Genomic_DNA"/>
</dbReference>
<feature type="domain" description="BioF2-like acetyltransferase" evidence="1">
    <location>
        <begin position="174"/>
        <end position="281"/>
    </location>
</feature>
<sequence>MIVARRFTPDDASQWNRFVQQSRNGTFLFERGYMDYHADRFIDHSLMFEDEDGAVVALLPASRSGVSLVTHGGLTYGGFVTDMRMGAARMLEVFDALFSHCRDEKIDMLRYKAMPRIYHRQPAEEDLYALFRAGALRVRVDASATIALHAPLAWSKGRKHSLGKARKSGLDVFESEDVVQFHNILQARLDQRYDARPTHSAEELTLLRSRFPGQIRLFGSFRDNRMLAGVITYDCGQTIHAQYMASSEEGRDTGALDLIVHELTTSIFSDRTWFDFGISTEDQGRKLNEGLARQKEMFGARTTVYETYEVDTTVSSIAKAGSSDLAPSN</sequence>
<accession>A0ABV2H5Q4</accession>
<dbReference type="Proteomes" id="UP001549031">
    <property type="component" value="Unassembled WGS sequence"/>
</dbReference>
<evidence type="ECO:0000313" key="3">
    <source>
        <dbReference type="Proteomes" id="UP001549031"/>
    </source>
</evidence>
<dbReference type="Gene3D" id="3.40.630.30">
    <property type="match status" value="1"/>
</dbReference>
<organism evidence="2 3">
    <name type="scientific">Pseudorhizobium tarimense</name>
    <dbReference type="NCBI Taxonomy" id="1079109"/>
    <lineage>
        <taxon>Bacteria</taxon>
        <taxon>Pseudomonadati</taxon>
        <taxon>Pseudomonadota</taxon>
        <taxon>Alphaproteobacteria</taxon>
        <taxon>Hyphomicrobiales</taxon>
        <taxon>Rhizobiaceae</taxon>
        <taxon>Rhizobium/Agrobacterium group</taxon>
        <taxon>Pseudorhizobium</taxon>
    </lineage>
</organism>
<protein>
    <recommendedName>
        <fullName evidence="1">BioF2-like acetyltransferase domain-containing protein</fullName>
    </recommendedName>
</protein>